<evidence type="ECO:0000256" key="1">
    <source>
        <dbReference type="ARBA" id="ARBA00022723"/>
    </source>
</evidence>
<comment type="caution">
    <text evidence="7">The sequence shown here is derived from an EMBL/GenBank/DDBJ whole genome shotgun (WGS) entry which is preliminary data.</text>
</comment>
<dbReference type="Pfam" id="PF01363">
    <property type="entry name" value="FYVE"/>
    <property type="match status" value="1"/>
</dbReference>
<dbReference type="Proteomes" id="UP000724874">
    <property type="component" value="Unassembled WGS sequence"/>
</dbReference>
<keyword evidence="2 4" id="KW-0863">Zinc-finger</keyword>
<dbReference type="InterPro" id="IPR021565">
    <property type="entry name" value="Rbsn_Rab-bd"/>
</dbReference>
<dbReference type="EMBL" id="JADNYJ010000078">
    <property type="protein sequence ID" value="KAF8889773.1"/>
    <property type="molecule type" value="Genomic_DNA"/>
</dbReference>
<organism evidence="7 8">
    <name type="scientific">Gymnopilus junonius</name>
    <name type="common">Spectacular rustgill mushroom</name>
    <name type="synonym">Gymnopilus spectabilis subsp. junonius</name>
    <dbReference type="NCBI Taxonomy" id="109634"/>
    <lineage>
        <taxon>Eukaryota</taxon>
        <taxon>Fungi</taxon>
        <taxon>Dikarya</taxon>
        <taxon>Basidiomycota</taxon>
        <taxon>Agaricomycotina</taxon>
        <taxon>Agaricomycetes</taxon>
        <taxon>Agaricomycetidae</taxon>
        <taxon>Agaricales</taxon>
        <taxon>Agaricineae</taxon>
        <taxon>Hymenogastraceae</taxon>
        <taxon>Gymnopilus</taxon>
    </lineage>
</organism>
<reference evidence="7" key="1">
    <citation type="submission" date="2020-11" db="EMBL/GenBank/DDBJ databases">
        <authorList>
            <consortium name="DOE Joint Genome Institute"/>
            <person name="Ahrendt S."/>
            <person name="Riley R."/>
            <person name="Andreopoulos W."/>
            <person name="LaButti K."/>
            <person name="Pangilinan J."/>
            <person name="Ruiz-duenas F.J."/>
            <person name="Barrasa J.M."/>
            <person name="Sanchez-Garcia M."/>
            <person name="Camarero S."/>
            <person name="Miyauchi S."/>
            <person name="Serrano A."/>
            <person name="Linde D."/>
            <person name="Babiker R."/>
            <person name="Drula E."/>
            <person name="Ayuso-Fernandez I."/>
            <person name="Pacheco R."/>
            <person name="Padilla G."/>
            <person name="Ferreira P."/>
            <person name="Barriuso J."/>
            <person name="Kellner H."/>
            <person name="Castanera R."/>
            <person name="Alfaro M."/>
            <person name="Ramirez L."/>
            <person name="Pisabarro A.G."/>
            <person name="Kuo A."/>
            <person name="Tritt A."/>
            <person name="Lipzen A."/>
            <person name="He G."/>
            <person name="Yan M."/>
            <person name="Ng V."/>
            <person name="Cullen D."/>
            <person name="Martin F."/>
            <person name="Rosso M.-N."/>
            <person name="Henrissat B."/>
            <person name="Hibbett D."/>
            <person name="Martinez A.T."/>
            <person name="Grigoriev I.V."/>
        </authorList>
    </citation>
    <scope>NUCLEOTIDE SEQUENCE</scope>
    <source>
        <strain evidence="7">AH 44721</strain>
    </source>
</reference>
<dbReference type="AlphaFoldDB" id="A0A9P5TLK2"/>
<dbReference type="Gene3D" id="4.10.860.20">
    <property type="entry name" value="Rabenosyn, Rab binding domain"/>
    <property type="match status" value="1"/>
</dbReference>
<dbReference type="SMART" id="SM00064">
    <property type="entry name" value="FYVE"/>
    <property type="match status" value="1"/>
</dbReference>
<name>A0A9P5TLK2_GYMJU</name>
<feature type="region of interest" description="Disordered" evidence="5">
    <location>
        <begin position="252"/>
        <end position="275"/>
    </location>
</feature>
<dbReference type="PROSITE" id="PS50178">
    <property type="entry name" value="ZF_FYVE"/>
    <property type="match status" value="1"/>
</dbReference>
<evidence type="ECO:0000259" key="6">
    <source>
        <dbReference type="PROSITE" id="PS50178"/>
    </source>
</evidence>
<dbReference type="InterPro" id="IPR011011">
    <property type="entry name" value="Znf_FYVE_PHD"/>
</dbReference>
<dbReference type="SUPFAM" id="SSF140125">
    <property type="entry name" value="Rabenosyn-5 Rab-binding domain-like"/>
    <property type="match status" value="1"/>
</dbReference>
<dbReference type="Gene3D" id="3.30.40.10">
    <property type="entry name" value="Zinc/RING finger domain, C3HC4 (zinc finger)"/>
    <property type="match status" value="1"/>
</dbReference>
<dbReference type="Pfam" id="PF11464">
    <property type="entry name" value="Rbsn"/>
    <property type="match status" value="1"/>
</dbReference>
<sequence>MSTPSSPPTSPAYVPYQAYKSKRHSRNLSNSNTHLVPNQTPPLPKQLNGVDTSASLLHPPVLNLEIDVNSNSNPVPSDSLNSPGKLSLLEQSKRETYSSHTWSSGNDPLVPVDTTASPSQYTPVDSHVNAVNAVGIQRPSPSSMPTPLNGSSTSQSTSRKVTTFRRLHPKKSMAQSPMLHPVSTPSSPLLISATERSVVTAPPISEATPHVSSVPESPLIPPIELSAVHTSRLPSQALSHVTHISVASDAIAPERSSASSPLSSRKAAPYRPGFQPKGLYRSLTDEFLAVRKLKHDGDSTSGQKRIERTKLERRLEKLILLHFPHRLISDESKESSKRDDRPNLSTVGRDKRRAFFDLQSLRHLNINNPSDIWKGVVNGGLDSTKANVRAAEQRITLWQDDAIVSKCPLCSAVFHPLTNRKHHCRLCGQIICSLPVKQPQRPALCSVLFIVDSETRQIEEVDEGVDYGVRRRRHDSHTGPRMEQEDEKFLKGVRVCRECRPALLRQQYHQQAQNVPPLIKLYEAFINLEVDIEESLPKFQELIMTLTHNDQPTKEASAARKHLLDSFAQYDKLSKKIYALPSPNGPGSSQDRVQAAILIRANLFLQKNMFPLQSLPTPRSTTKVYVSSETAKVTADVPTDIFSALAHRLQPLLEQESLLESFVAEAATQRKFEDVKTLKANLSEIRLEIERLLEGNKR</sequence>
<evidence type="ECO:0000313" key="7">
    <source>
        <dbReference type="EMBL" id="KAF8889773.1"/>
    </source>
</evidence>
<feature type="compositionally biased region" description="Pro residues" evidence="5">
    <location>
        <begin position="1"/>
        <end position="10"/>
    </location>
</feature>
<feature type="compositionally biased region" description="Low complexity" evidence="5">
    <location>
        <begin position="253"/>
        <end position="269"/>
    </location>
</feature>
<evidence type="ECO:0000256" key="3">
    <source>
        <dbReference type="ARBA" id="ARBA00022833"/>
    </source>
</evidence>
<keyword evidence="3" id="KW-0862">Zinc</keyword>
<dbReference type="InterPro" id="IPR036531">
    <property type="entry name" value="Rbsn_Rab-bd_sf"/>
</dbReference>
<keyword evidence="8" id="KW-1185">Reference proteome</keyword>
<dbReference type="InterPro" id="IPR017455">
    <property type="entry name" value="Znf_FYVE-rel"/>
</dbReference>
<evidence type="ECO:0000256" key="2">
    <source>
        <dbReference type="ARBA" id="ARBA00022771"/>
    </source>
</evidence>
<dbReference type="OrthoDB" id="166134at2759"/>
<evidence type="ECO:0000256" key="5">
    <source>
        <dbReference type="SAM" id="MobiDB-lite"/>
    </source>
</evidence>
<feature type="region of interest" description="Disordered" evidence="5">
    <location>
        <begin position="1"/>
        <end position="42"/>
    </location>
</feature>
<proteinExistence type="predicted"/>
<dbReference type="InterPro" id="IPR052727">
    <property type="entry name" value="Rab4/Rab5_effector"/>
</dbReference>
<dbReference type="PANTHER" id="PTHR13510:SF44">
    <property type="entry name" value="RABENOSYN-5"/>
    <property type="match status" value="1"/>
</dbReference>
<dbReference type="GO" id="GO:0008270">
    <property type="term" value="F:zinc ion binding"/>
    <property type="evidence" value="ECO:0007669"/>
    <property type="project" value="UniProtKB-KW"/>
</dbReference>
<accession>A0A9P5TLK2</accession>
<gene>
    <name evidence="7" type="ORF">CPB84DRAFT_1419349</name>
</gene>
<dbReference type="SUPFAM" id="SSF57903">
    <property type="entry name" value="FYVE/PHD zinc finger"/>
    <property type="match status" value="1"/>
</dbReference>
<feature type="compositionally biased region" description="Polar residues" evidence="5">
    <location>
        <begin position="27"/>
        <end position="38"/>
    </location>
</feature>
<dbReference type="PANTHER" id="PTHR13510">
    <property type="entry name" value="FYVE-FINGER-CONTAINING RAB5 EFFECTOR PROTEIN RABENOSYN-5-RELATED"/>
    <property type="match status" value="1"/>
</dbReference>
<keyword evidence="1" id="KW-0479">Metal-binding</keyword>
<evidence type="ECO:0000256" key="4">
    <source>
        <dbReference type="PROSITE-ProRule" id="PRU00091"/>
    </source>
</evidence>
<dbReference type="InterPro" id="IPR013083">
    <property type="entry name" value="Znf_RING/FYVE/PHD"/>
</dbReference>
<feature type="compositionally biased region" description="Polar residues" evidence="5">
    <location>
        <begin position="139"/>
        <end position="160"/>
    </location>
</feature>
<feature type="region of interest" description="Disordered" evidence="5">
    <location>
        <begin position="136"/>
        <end position="160"/>
    </location>
</feature>
<evidence type="ECO:0000313" key="8">
    <source>
        <dbReference type="Proteomes" id="UP000724874"/>
    </source>
</evidence>
<feature type="domain" description="FYVE-type" evidence="6">
    <location>
        <begin position="401"/>
        <end position="504"/>
    </location>
</feature>
<dbReference type="CDD" id="cd15737">
    <property type="entry name" value="FYVE2_Vac1p_like"/>
    <property type="match status" value="1"/>
</dbReference>
<protein>
    <recommendedName>
        <fullName evidence="6">FYVE-type domain-containing protein</fullName>
    </recommendedName>
</protein>
<dbReference type="InterPro" id="IPR000306">
    <property type="entry name" value="Znf_FYVE"/>
</dbReference>